<dbReference type="EMBL" id="MSFO01000004">
    <property type="protein sequence ID" value="PLB48759.1"/>
    <property type="molecule type" value="Genomic_DNA"/>
</dbReference>
<dbReference type="SUPFAM" id="SSF53335">
    <property type="entry name" value="S-adenosyl-L-methionine-dependent methyltransferases"/>
    <property type="match status" value="1"/>
</dbReference>
<sequence>GQWSNPRVSRCLLRGSDCERIQPTHRKGFYLPCDEKEKDLLDFFYKVFSIARRSDALIHVPHPEKGRVLDLGCGTGIWAINVAERYPAMFIMGVDLSLIQPNQHPSNCEFYALFDFERQWEMGEDL</sequence>
<dbReference type="VEuPathDB" id="FungiDB:P170DRAFT_494177"/>
<gene>
    <name evidence="1" type="ORF">P170DRAFT_494177</name>
</gene>
<dbReference type="STRING" id="1392250.A0A2I2G794"/>
<name>A0A2I2G794_9EURO</name>
<organism evidence="1 2">
    <name type="scientific">Aspergillus steynii IBT 23096</name>
    <dbReference type="NCBI Taxonomy" id="1392250"/>
    <lineage>
        <taxon>Eukaryota</taxon>
        <taxon>Fungi</taxon>
        <taxon>Dikarya</taxon>
        <taxon>Ascomycota</taxon>
        <taxon>Pezizomycotina</taxon>
        <taxon>Eurotiomycetes</taxon>
        <taxon>Eurotiomycetidae</taxon>
        <taxon>Eurotiales</taxon>
        <taxon>Aspergillaceae</taxon>
        <taxon>Aspergillus</taxon>
        <taxon>Aspergillus subgen. Circumdati</taxon>
    </lineage>
</organism>
<dbReference type="GeneID" id="36561770"/>
<keyword evidence="2" id="KW-1185">Reference proteome</keyword>
<evidence type="ECO:0000313" key="1">
    <source>
        <dbReference type="EMBL" id="PLB48759.1"/>
    </source>
</evidence>
<dbReference type="OrthoDB" id="2013972at2759"/>
<dbReference type="Gene3D" id="3.40.50.150">
    <property type="entry name" value="Vaccinia Virus protein VP39"/>
    <property type="match status" value="1"/>
</dbReference>
<dbReference type="AlphaFoldDB" id="A0A2I2G794"/>
<dbReference type="RefSeq" id="XP_024704061.1">
    <property type="nucleotide sequence ID" value="XM_024854065.1"/>
</dbReference>
<dbReference type="CDD" id="cd02440">
    <property type="entry name" value="AdoMet_MTases"/>
    <property type="match status" value="1"/>
</dbReference>
<dbReference type="Pfam" id="PF13489">
    <property type="entry name" value="Methyltransf_23"/>
    <property type="match status" value="1"/>
</dbReference>
<protein>
    <recommendedName>
        <fullName evidence="3">S-adenosyl-L-methionine-dependent methyltransferase</fullName>
    </recommendedName>
</protein>
<dbReference type="InterPro" id="IPR029063">
    <property type="entry name" value="SAM-dependent_MTases_sf"/>
</dbReference>
<proteinExistence type="predicted"/>
<dbReference type="Proteomes" id="UP000234275">
    <property type="component" value="Unassembled WGS sequence"/>
</dbReference>
<reference evidence="1 2" key="1">
    <citation type="submission" date="2016-12" db="EMBL/GenBank/DDBJ databases">
        <title>The genomes of Aspergillus section Nigri reveals drivers in fungal speciation.</title>
        <authorList>
            <consortium name="DOE Joint Genome Institute"/>
            <person name="Vesth T.C."/>
            <person name="Nybo J."/>
            <person name="Theobald S."/>
            <person name="Brandl J."/>
            <person name="Frisvad J.C."/>
            <person name="Nielsen K.F."/>
            <person name="Lyhne E.K."/>
            <person name="Kogle M.E."/>
            <person name="Kuo A."/>
            <person name="Riley R."/>
            <person name="Clum A."/>
            <person name="Nolan M."/>
            <person name="Lipzen A."/>
            <person name="Salamov A."/>
            <person name="Henrissat B."/>
            <person name="Wiebenga A."/>
            <person name="De Vries R.P."/>
            <person name="Grigoriev I.V."/>
            <person name="Mortensen U.H."/>
            <person name="Andersen M.R."/>
            <person name="Baker S.E."/>
        </authorList>
    </citation>
    <scope>NUCLEOTIDE SEQUENCE [LARGE SCALE GENOMIC DNA]</scope>
    <source>
        <strain evidence="1 2">IBT 23096</strain>
    </source>
</reference>
<evidence type="ECO:0000313" key="2">
    <source>
        <dbReference type="Proteomes" id="UP000234275"/>
    </source>
</evidence>
<comment type="caution">
    <text evidence="1">The sequence shown here is derived from an EMBL/GenBank/DDBJ whole genome shotgun (WGS) entry which is preliminary data.</text>
</comment>
<evidence type="ECO:0008006" key="3">
    <source>
        <dbReference type="Google" id="ProtNLM"/>
    </source>
</evidence>
<feature type="non-terminal residue" evidence="1">
    <location>
        <position position="1"/>
    </location>
</feature>
<accession>A0A2I2G794</accession>